<comment type="caution">
    <text evidence="7">The sequence shown here is derived from an EMBL/GenBank/DDBJ whole genome shotgun (WGS) entry which is preliminary data.</text>
</comment>
<reference evidence="7 8" key="1">
    <citation type="journal article" date="2023" name="Insect Mol. Biol.">
        <title>Genome sequencing provides insights into the evolution of gene families encoding plant cell wall-degrading enzymes in longhorned beetles.</title>
        <authorList>
            <person name="Shin N.R."/>
            <person name="Okamura Y."/>
            <person name="Kirsch R."/>
            <person name="Pauchet Y."/>
        </authorList>
    </citation>
    <scope>NUCLEOTIDE SEQUENCE [LARGE SCALE GENOMIC DNA]</scope>
    <source>
        <strain evidence="7">EAD_L_NR</strain>
    </source>
</reference>
<dbReference type="SMART" id="SM00224">
    <property type="entry name" value="GGL"/>
    <property type="match status" value="1"/>
</dbReference>
<gene>
    <name evidence="7" type="ORF">NQ315_003745</name>
</gene>
<keyword evidence="3" id="KW-0378">Hydrolase</keyword>
<dbReference type="Pfam" id="PF18148">
    <property type="entry name" value="RGS_DHEX"/>
    <property type="match status" value="1"/>
</dbReference>
<dbReference type="CDD" id="cd08996">
    <property type="entry name" value="GH32_FFase"/>
    <property type="match status" value="2"/>
</dbReference>
<evidence type="ECO:0000313" key="7">
    <source>
        <dbReference type="EMBL" id="KAJ8913836.1"/>
    </source>
</evidence>
<keyword evidence="8" id="KW-1185">Reference proteome</keyword>
<evidence type="ECO:0000256" key="4">
    <source>
        <dbReference type="ARBA" id="ARBA00023295"/>
    </source>
</evidence>
<name>A0AAV8VIV3_9CUCU</name>
<dbReference type="InterPro" id="IPR000591">
    <property type="entry name" value="DEP_dom"/>
</dbReference>
<dbReference type="Gene3D" id="4.10.260.10">
    <property type="entry name" value="Transducin (heterotrimeric G protein), gamma chain"/>
    <property type="match status" value="1"/>
</dbReference>
<dbReference type="PROSITE" id="PS50186">
    <property type="entry name" value="DEP"/>
    <property type="match status" value="1"/>
</dbReference>
<organism evidence="7 8">
    <name type="scientific">Exocentrus adspersus</name>
    <dbReference type="NCBI Taxonomy" id="1586481"/>
    <lineage>
        <taxon>Eukaryota</taxon>
        <taxon>Metazoa</taxon>
        <taxon>Ecdysozoa</taxon>
        <taxon>Arthropoda</taxon>
        <taxon>Hexapoda</taxon>
        <taxon>Insecta</taxon>
        <taxon>Pterygota</taxon>
        <taxon>Neoptera</taxon>
        <taxon>Endopterygota</taxon>
        <taxon>Coleoptera</taxon>
        <taxon>Polyphaga</taxon>
        <taxon>Cucujiformia</taxon>
        <taxon>Chrysomeloidea</taxon>
        <taxon>Cerambycidae</taxon>
        <taxon>Lamiinae</taxon>
        <taxon>Acanthocinini</taxon>
        <taxon>Exocentrus</taxon>
    </lineage>
</organism>
<evidence type="ECO:0000256" key="1">
    <source>
        <dbReference type="ARBA" id="ARBA00009902"/>
    </source>
</evidence>
<dbReference type="Gene3D" id="2.115.10.20">
    <property type="entry name" value="Glycosyl hydrolase domain, family 43"/>
    <property type="match status" value="2"/>
</dbReference>
<evidence type="ECO:0000256" key="2">
    <source>
        <dbReference type="ARBA" id="ARBA00012758"/>
    </source>
</evidence>
<dbReference type="GO" id="GO:0035556">
    <property type="term" value="P:intracellular signal transduction"/>
    <property type="evidence" value="ECO:0007669"/>
    <property type="project" value="InterPro"/>
</dbReference>
<dbReference type="SMART" id="SM00640">
    <property type="entry name" value="Glyco_32"/>
    <property type="match status" value="2"/>
</dbReference>
<evidence type="ECO:0000259" key="6">
    <source>
        <dbReference type="PROSITE" id="PS50186"/>
    </source>
</evidence>
<dbReference type="Proteomes" id="UP001159042">
    <property type="component" value="Unassembled WGS sequence"/>
</dbReference>
<proteinExistence type="inferred from homology"/>
<accession>A0AAV8VIV3</accession>
<dbReference type="InterPro" id="IPR036390">
    <property type="entry name" value="WH_DNA-bd_sf"/>
</dbReference>
<protein>
    <recommendedName>
        <fullName evidence="2">beta-fructofuranosidase</fullName>
        <ecNumber evidence="2">3.2.1.26</ecNumber>
    </recommendedName>
</protein>
<dbReference type="Gene3D" id="1.10.1240.60">
    <property type="match status" value="1"/>
</dbReference>
<comment type="similarity">
    <text evidence="1">Belongs to the glycosyl hydrolase 32 family.</text>
</comment>
<dbReference type="Gene3D" id="1.10.10.10">
    <property type="entry name" value="Winged helix-like DNA-binding domain superfamily/Winged helix DNA-binding domain"/>
    <property type="match status" value="1"/>
</dbReference>
<dbReference type="InterPro" id="IPR047017">
    <property type="entry name" value="RGS6/7/9/11_DHEX_sf"/>
</dbReference>
<dbReference type="CDD" id="cd00068">
    <property type="entry name" value="GGL"/>
    <property type="match status" value="1"/>
</dbReference>
<dbReference type="Pfam" id="PF00251">
    <property type="entry name" value="Glyco_hydro_32N"/>
    <property type="match status" value="2"/>
</dbReference>
<dbReference type="InterPro" id="IPR040759">
    <property type="entry name" value="RGS_DHEX"/>
</dbReference>
<dbReference type="GO" id="GO:0005975">
    <property type="term" value="P:carbohydrate metabolic process"/>
    <property type="evidence" value="ECO:0007669"/>
    <property type="project" value="InterPro"/>
</dbReference>
<dbReference type="InterPro" id="IPR013189">
    <property type="entry name" value="Glyco_hydro_32_C"/>
</dbReference>
<dbReference type="Pfam" id="PF00631">
    <property type="entry name" value="G-gamma"/>
    <property type="match status" value="1"/>
</dbReference>
<dbReference type="SUPFAM" id="SSF48670">
    <property type="entry name" value="Transducin (heterotrimeric G protein), gamma chain"/>
    <property type="match status" value="1"/>
</dbReference>
<dbReference type="GO" id="GO:0004564">
    <property type="term" value="F:beta-fructofuranosidase activity"/>
    <property type="evidence" value="ECO:0007669"/>
    <property type="project" value="UniProtKB-EC"/>
</dbReference>
<dbReference type="InterPro" id="IPR036284">
    <property type="entry name" value="GGL_sf"/>
</dbReference>
<dbReference type="Gene3D" id="2.60.120.560">
    <property type="entry name" value="Exo-inulinase, domain 1"/>
    <property type="match status" value="1"/>
</dbReference>
<feature type="domain" description="G protein gamma" evidence="5">
    <location>
        <begin position="221"/>
        <end position="291"/>
    </location>
</feature>
<dbReference type="InterPro" id="IPR006232">
    <property type="entry name" value="Suc6P_hydrolase"/>
</dbReference>
<dbReference type="InterPro" id="IPR051214">
    <property type="entry name" value="GH32_Enzymes"/>
</dbReference>
<dbReference type="Pfam" id="PF00610">
    <property type="entry name" value="DEP"/>
    <property type="match status" value="1"/>
</dbReference>
<dbReference type="NCBIfam" id="TIGR01322">
    <property type="entry name" value="scrB_fam"/>
    <property type="match status" value="1"/>
</dbReference>
<evidence type="ECO:0000313" key="8">
    <source>
        <dbReference type="Proteomes" id="UP001159042"/>
    </source>
</evidence>
<dbReference type="InterPro" id="IPR036388">
    <property type="entry name" value="WH-like_DNA-bd_sf"/>
</dbReference>
<evidence type="ECO:0000259" key="5">
    <source>
        <dbReference type="PROSITE" id="PS50058"/>
    </source>
</evidence>
<feature type="domain" description="DEP" evidence="6">
    <location>
        <begin position="32"/>
        <end position="107"/>
    </location>
</feature>
<dbReference type="EC" id="3.2.1.26" evidence="2"/>
<dbReference type="SMART" id="SM01224">
    <property type="entry name" value="G_gamma"/>
    <property type="match status" value="1"/>
</dbReference>
<dbReference type="InterPro" id="IPR001362">
    <property type="entry name" value="Glyco_hydro_32"/>
</dbReference>
<dbReference type="PANTHER" id="PTHR43101:SF1">
    <property type="entry name" value="BETA-FRUCTOSIDASE"/>
    <property type="match status" value="1"/>
</dbReference>
<dbReference type="InterPro" id="IPR015898">
    <property type="entry name" value="G-protein_gamma-like_dom"/>
</dbReference>
<dbReference type="InterPro" id="IPR013320">
    <property type="entry name" value="ConA-like_dom_sf"/>
</dbReference>
<keyword evidence="4" id="KW-0326">Glycosidase</keyword>
<sequence>MPLLARKIMNTSITTISGANMEGLVREMQDTEHGGVPVRSQKLFLTSIPAAFMGYDLIEWLMERLGIEESEALNIANQLCQFGYFFPISDSKNLVVKDDSSLYRFQSPYYWPWQNRPPDNVEYAIYLAKRTLRNKQRHGLEDYELETLSNLKKNLANKWDFITSQAEEQVKLSKGLKKADKLISDSQERAYWRVHRPPPGMVSSLEPCPVPTRSWNGCRTRKRTIEDCRREVELLRNSLSRTRVKVSQALESMVQHVEIYMEYDPLITPTQPSNPWVSEDLAYWQLNSPLKFVIPVPDHRILDPPYTMIFKVLTIFHAILLVHIHKSNCDVDPNLTVENANKYIAENKNSVNQTYRLKYHAMAPIGWINDPNGFIFYQNEYHLFYQYNPYATTPNKMHWGHLKSKDLVHWEDLPVALAPDRDYDSDGVFSGSAIEKDGKLYVMYTGNSGNRQVQCIAVSEDGVNFTKIEQNPVLKTEDLPSNAKPEDFRDPKVFKRDDLYYVVTVSKTINETGQVLLYQSKDLIDWEFKSILLEGNKSEGIMWECPDLFELDGKDVLLLSSIQVPRSGNDHYNIDSVIAFVGEVDWEQGKFKVESMKELDHGMDFYATQTTTDDKNRRVMIAWMNMWGRTEPTTQLNNGWVGAMTLPRELRIVDGALVQAPIVEISGVYQTVAEYNDVTLTDETSRFNGVAGKVGELELEADLKQCEIVTIELRRNGDEKTILTYNTDNEELTLDRSNSGINITGEENPQVFSRNVKVPLNGNVLKLQVFLDVSSVEVLVNDGKESLTATIFPTKTSSDLIRFVTVGTAVFKRLVFSNIVLQTSNMVNLRTLTILHVIMIHIHKSYCDVDPNLTVENANEYIAKNKNTVDQTYRLKYHAMAPIGWINDPNGFIFYQNEYHLFYQYNPYDTKPNKIHWGHLKSKDLVRWEDLPVALAPDHDYDSDGVFSGSAIEKDGKLYVMYTGNSGNRQVQCVAVSEDGVNFTKIEQNPVLKTEDLPSNAKPEDFRDPKVFKRDDLYYVVTVSKTINETGQVLLYQSKDLIDWEFKSILLEGNKSEGIMWECPDLFELDGKDVLLLSSIQVPRSGNDYYNIDSVIAFVGEVDWEQGKFKVESMKELDHGMDFLRHSNNH</sequence>
<dbReference type="SUPFAM" id="SSF49899">
    <property type="entry name" value="Concanavalin A-like lectins/glucanases"/>
    <property type="match status" value="1"/>
</dbReference>
<dbReference type="InterPro" id="IPR013148">
    <property type="entry name" value="Glyco_hydro_32_N"/>
</dbReference>
<dbReference type="Pfam" id="PF08244">
    <property type="entry name" value="Glyco_hydro_32C"/>
    <property type="match status" value="1"/>
</dbReference>
<dbReference type="AlphaFoldDB" id="A0AAV8VIV3"/>
<dbReference type="PROSITE" id="PS50058">
    <property type="entry name" value="G_PROTEIN_GAMMA"/>
    <property type="match status" value="1"/>
</dbReference>
<dbReference type="GO" id="GO:0005737">
    <property type="term" value="C:cytoplasm"/>
    <property type="evidence" value="ECO:0007669"/>
    <property type="project" value="InterPro"/>
</dbReference>
<dbReference type="SUPFAM" id="SSF75005">
    <property type="entry name" value="Arabinanase/levansucrase/invertase"/>
    <property type="match status" value="2"/>
</dbReference>
<dbReference type="SMART" id="SM00049">
    <property type="entry name" value="DEP"/>
    <property type="match status" value="1"/>
</dbReference>
<dbReference type="PANTHER" id="PTHR43101">
    <property type="entry name" value="BETA-FRUCTOSIDASE"/>
    <property type="match status" value="1"/>
</dbReference>
<dbReference type="InterPro" id="IPR023296">
    <property type="entry name" value="Glyco_hydro_beta-prop_sf"/>
</dbReference>
<dbReference type="CDD" id="cd04450">
    <property type="entry name" value="DEP_RGS7-like"/>
    <property type="match status" value="1"/>
</dbReference>
<dbReference type="EMBL" id="JANEYG010000086">
    <property type="protein sequence ID" value="KAJ8913836.1"/>
    <property type="molecule type" value="Genomic_DNA"/>
</dbReference>
<dbReference type="GO" id="GO:0007186">
    <property type="term" value="P:G protein-coupled receptor signaling pathway"/>
    <property type="evidence" value="ECO:0007669"/>
    <property type="project" value="InterPro"/>
</dbReference>
<dbReference type="SUPFAM" id="SSF46785">
    <property type="entry name" value="Winged helix' DNA-binding domain"/>
    <property type="match status" value="1"/>
</dbReference>
<evidence type="ECO:0000256" key="3">
    <source>
        <dbReference type="ARBA" id="ARBA00022801"/>
    </source>
</evidence>